<comment type="caution">
    <text evidence="1">The sequence shown here is derived from an EMBL/GenBank/DDBJ whole genome shotgun (WGS) entry which is preliminary data.</text>
</comment>
<sequence>MEKIVGDWSTRVTMSADEAKSVCKLGQGEECCAFLVMGGGFECIRMCANLSMNILDRLDKGTMNAKGRGGWQGCEWEGEL</sequence>
<dbReference type="EMBL" id="LAZR01008414">
    <property type="protein sequence ID" value="KKM78914.1"/>
    <property type="molecule type" value="Genomic_DNA"/>
</dbReference>
<protein>
    <submittedName>
        <fullName evidence="1">Uncharacterized protein</fullName>
    </submittedName>
</protein>
<dbReference type="AlphaFoldDB" id="A0A0F9K9P3"/>
<name>A0A0F9K9P3_9ZZZZ</name>
<evidence type="ECO:0000313" key="1">
    <source>
        <dbReference type="EMBL" id="KKM78914.1"/>
    </source>
</evidence>
<reference evidence="1" key="1">
    <citation type="journal article" date="2015" name="Nature">
        <title>Complex archaea that bridge the gap between prokaryotes and eukaryotes.</title>
        <authorList>
            <person name="Spang A."/>
            <person name="Saw J.H."/>
            <person name="Jorgensen S.L."/>
            <person name="Zaremba-Niedzwiedzka K."/>
            <person name="Martijn J."/>
            <person name="Lind A.E."/>
            <person name="van Eijk R."/>
            <person name="Schleper C."/>
            <person name="Guy L."/>
            <person name="Ettema T.J."/>
        </authorList>
    </citation>
    <scope>NUCLEOTIDE SEQUENCE</scope>
</reference>
<proteinExistence type="predicted"/>
<accession>A0A0F9K9P3</accession>
<gene>
    <name evidence="1" type="ORF">LCGC14_1355230</name>
</gene>
<organism evidence="1">
    <name type="scientific">marine sediment metagenome</name>
    <dbReference type="NCBI Taxonomy" id="412755"/>
    <lineage>
        <taxon>unclassified sequences</taxon>
        <taxon>metagenomes</taxon>
        <taxon>ecological metagenomes</taxon>
    </lineage>
</organism>